<keyword evidence="5 14" id="KW-0874">Quinone</keyword>
<accession>A0A327MRQ8</accession>
<name>A0A327MRQ8_PSEFL</name>
<dbReference type="GO" id="GO:0046872">
    <property type="term" value="F:metal ion binding"/>
    <property type="evidence" value="ECO:0007669"/>
    <property type="project" value="UniProtKB-UniRule"/>
</dbReference>
<dbReference type="Gene3D" id="3.30.200.210">
    <property type="match status" value="1"/>
</dbReference>
<dbReference type="RefSeq" id="WP_111287955.1">
    <property type="nucleotide sequence ID" value="NZ_QLIN01000015.1"/>
</dbReference>
<reference evidence="18 19" key="1">
    <citation type="submission" date="2018-06" db="EMBL/GenBank/DDBJ databases">
        <authorList>
            <person name="Zhirakovskaya E."/>
        </authorList>
    </citation>
    <scope>NUCLEOTIDE SEQUENCE [LARGE SCALE GENOMIC DNA]</scope>
    <source>
        <strain evidence="18 19">LY3</strain>
    </source>
</reference>
<dbReference type="Pfam" id="PF22117">
    <property type="entry name" value="Fer4_Nqo3"/>
    <property type="match status" value="1"/>
</dbReference>
<sequence length="904" mass="98455">MATIHVDGKALEVDGADNLLQACLSLGLDIPYFCWHPALGSVGACRQCAVKQYTDENDTRGRIVMSCMTPATDGTWISIDDEESKAFRASVVEWLMTNHPHDCPVCEEGGHCHLQDMTVMTGHNERRYRFTKRTHQNQQLGPFISHEMNRCIACYRCVRFYKDYAGGTDLGVYGAHDNVYFGRVEDGTLESEFSGNLTEVCPTGVFTDKTHSERYNRKWDMQFSPSICHGCSSGCNISPGERYGELRRIENRFNGSVNQYFLCDRGRFGYGYVNREDRPRQPLLANGTKLSLDEALDKAADLLRGRNIVGIGSPRASLESNYALRELVGAEHFYSGIEAAELERIRLVLQVLKDSPLPVPNMRDIEDHDAVFVLGEDLTQTAARMALSLRQSVKGKAEDMADAMRVQPWLDAAVKNIGQHALNPLFIASLAETKLDDIAEECVHAAPDDLARIGFAVAHALDASAPAVEGLDAEALELAKRIADALLAAKRPLIIAGTSLGSKALIEAAANIAKALKLREKNGSISLIVPEANSLGLAMLGGESVDAALQAVIDGKADAIVVLENDLYTRTDKARVDAALTAAKVLIVADHQKTATSDRAHLVLPAASFAEGDGTLVSQEGRAQRFFQVFDPKYMDASILVHEGWRWLHALRATLLNQPIDWTQLDHATAAVAASTPQLNRIVDAAPSAAFRIKGMKLAREPLRYSGRTAMRADISVHEPRTPQDKDTAFAFSMEGYSGSAEPRQQVPFAWSPGWNSPQAWNKFQDEVGGHIRAGDPGTRLIESTGDSLNWFASVPRAFNPAQGTWQVVPFFHLFGSEENSSKAAPVQERIPAAYVALAKSEADRLGVNDGAMLSFNVAGQTLRLPLRINEELGAGLVALPAGIAGIPPAIFGKSVDGLQEAAQ</sequence>
<evidence type="ECO:0000256" key="2">
    <source>
        <dbReference type="ARBA" id="ARBA00005404"/>
    </source>
</evidence>
<dbReference type="InterPro" id="IPR054351">
    <property type="entry name" value="NADH_UbQ_OxRdtase_ferredoxin"/>
</dbReference>
<keyword evidence="6 14" id="KW-0479">Metal-binding</keyword>
<dbReference type="Gene3D" id="3.40.50.740">
    <property type="match status" value="1"/>
</dbReference>
<dbReference type="GO" id="GO:0051537">
    <property type="term" value="F:2 iron, 2 sulfur cluster binding"/>
    <property type="evidence" value="ECO:0007669"/>
    <property type="project" value="UniProtKB-UniRule"/>
</dbReference>
<dbReference type="CDD" id="cd02788">
    <property type="entry name" value="MopB_CT_NDH-1_NuoG2-N7"/>
    <property type="match status" value="1"/>
</dbReference>
<evidence type="ECO:0000313" key="19">
    <source>
        <dbReference type="Proteomes" id="UP000249493"/>
    </source>
</evidence>
<keyword evidence="7 14" id="KW-1278">Translocase</keyword>
<evidence type="ECO:0000256" key="4">
    <source>
        <dbReference type="ARBA" id="ARBA00022714"/>
    </source>
</evidence>
<dbReference type="FunFam" id="3.40.50.740:FF:000006">
    <property type="entry name" value="NADH-quinone oxidoreductase"/>
    <property type="match status" value="1"/>
</dbReference>
<evidence type="ECO:0000259" key="16">
    <source>
        <dbReference type="PROSITE" id="PS51669"/>
    </source>
</evidence>
<evidence type="ECO:0000256" key="14">
    <source>
        <dbReference type="RuleBase" id="RU003525"/>
    </source>
</evidence>
<keyword evidence="11" id="KW-0830">Ubiquinone</keyword>
<evidence type="ECO:0000256" key="11">
    <source>
        <dbReference type="ARBA" id="ARBA00023075"/>
    </source>
</evidence>
<dbReference type="NCBIfam" id="TIGR01973">
    <property type="entry name" value="NuoG"/>
    <property type="match status" value="1"/>
</dbReference>
<dbReference type="PROSITE" id="PS51085">
    <property type="entry name" value="2FE2S_FER_2"/>
    <property type="match status" value="1"/>
</dbReference>
<dbReference type="PANTHER" id="PTHR43105:SF10">
    <property type="entry name" value="NADH-QUINONE OXIDOREDUCTASE SUBUNIT G"/>
    <property type="match status" value="1"/>
</dbReference>
<evidence type="ECO:0000256" key="3">
    <source>
        <dbReference type="ARBA" id="ARBA00022485"/>
    </source>
</evidence>
<evidence type="ECO:0000259" key="15">
    <source>
        <dbReference type="PROSITE" id="PS51085"/>
    </source>
</evidence>
<dbReference type="PROSITE" id="PS00641">
    <property type="entry name" value="COMPLEX1_75K_1"/>
    <property type="match status" value="1"/>
</dbReference>
<dbReference type="InterPro" id="IPR036010">
    <property type="entry name" value="2Fe-2S_ferredoxin-like_sf"/>
</dbReference>
<comment type="similarity">
    <text evidence="2 14">Belongs to the complex I 75 kDa subunit family.</text>
</comment>
<protein>
    <recommendedName>
        <fullName evidence="14">NADH-quinone oxidoreductase</fullName>
        <ecNumber evidence="14">7.1.1.-</ecNumber>
    </recommendedName>
</protein>
<keyword evidence="10 14" id="KW-0520">NAD</keyword>
<comment type="function">
    <text evidence="14">NDH-1 shuttles electrons from NADH, via FMN and iron-sulfur (Fe-S) centers, to quinones in the respiratory chain. Couples the redox reaction to proton translocation (for every two electrons transferred, four hydrogen ions are translocated across the cytoplasmic membrane), and thus conserves the redox energy in a proton gradient.</text>
</comment>
<evidence type="ECO:0000256" key="9">
    <source>
        <dbReference type="ARBA" id="ARBA00023014"/>
    </source>
</evidence>
<keyword evidence="9 14" id="KW-0411">Iron-sulfur</keyword>
<comment type="caution">
    <text evidence="18">The sequence shown here is derived from an EMBL/GenBank/DDBJ whole genome shotgun (WGS) entry which is preliminary data.</text>
</comment>
<dbReference type="GO" id="GO:0003954">
    <property type="term" value="F:NADH dehydrogenase activity"/>
    <property type="evidence" value="ECO:0007669"/>
    <property type="project" value="TreeGrafter"/>
</dbReference>
<dbReference type="SUPFAM" id="SSF54292">
    <property type="entry name" value="2Fe-2S ferredoxin-like"/>
    <property type="match status" value="1"/>
</dbReference>
<comment type="subunit">
    <text evidence="12">Composed of 13 different subunits. Subunits NuoCD, E, F, and G constitute the peripheral sector of the complex.</text>
</comment>
<dbReference type="Pfam" id="PF10588">
    <property type="entry name" value="NADH-G_4Fe-4S_3"/>
    <property type="match status" value="1"/>
</dbReference>
<keyword evidence="4 14" id="KW-0001">2Fe-2S</keyword>
<evidence type="ECO:0000259" key="17">
    <source>
        <dbReference type="PROSITE" id="PS51839"/>
    </source>
</evidence>
<dbReference type="InterPro" id="IPR006963">
    <property type="entry name" value="Mopterin_OxRdtase_4Fe-4S_dom"/>
</dbReference>
<dbReference type="GO" id="GO:0042773">
    <property type="term" value="P:ATP synthesis coupled electron transport"/>
    <property type="evidence" value="ECO:0007669"/>
    <property type="project" value="InterPro"/>
</dbReference>
<dbReference type="SUPFAM" id="SSF54862">
    <property type="entry name" value="4Fe-4S ferredoxins"/>
    <property type="match status" value="1"/>
</dbReference>
<dbReference type="Pfam" id="PF04879">
    <property type="entry name" value="Molybdop_Fe4S4"/>
    <property type="match status" value="1"/>
</dbReference>
<dbReference type="CDD" id="cd02771">
    <property type="entry name" value="MopB_NDH-1_NuoG2-N7"/>
    <property type="match status" value="1"/>
</dbReference>
<organism evidence="18 19">
    <name type="scientific">Pseudomonas fluorescens</name>
    <dbReference type="NCBI Taxonomy" id="294"/>
    <lineage>
        <taxon>Bacteria</taxon>
        <taxon>Pseudomonadati</taxon>
        <taxon>Pseudomonadota</taxon>
        <taxon>Gammaproteobacteria</taxon>
        <taxon>Pseudomonadales</taxon>
        <taxon>Pseudomonadaceae</taxon>
        <taxon>Pseudomonas</taxon>
    </lineage>
</organism>
<dbReference type="PANTHER" id="PTHR43105">
    <property type="entry name" value="RESPIRATORY NITRATE REDUCTASE"/>
    <property type="match status" value="1"/>
</dbReference>
<dbReference type="GO" id="GO:0016020">
    <property type="term" value="C:membrane"/>
    <property type="evidence" value="ECO:0007669"/>
    <property type="project" value="InterPro"/>
</dbReference>
<feature type="domain" description="4Fe-4S Mo/W bis-MGD-type" evidence="16">
    <location>
        <begin position="221"/>
        <end position="277"/>
    </location>
</feature>
<feature type="domain" description="2Fe-2S ferredoxin-type" evidence="15">
    <location>
        <begin position="1"/>
        <end position="83"/>
    </location>
</feature>
<evidence type="ECO:0000256" key="7">
    <source>
        <dbReference type="ARBA" id="ARBA00022967"/>
    </source>
</evidence>
<evidence type="ECO:0000256" key="6">
    <source>
        <dbReference type="ARBA" id="ARBA00022723"/>
    </source>
</evidence>
<evidence type="ECO:0000256" key="12">
    <source>
        <dbReference type="ARBA" id="ARBA00026021"/>
    </source>
</evidence>
<keyword evidence="18" id="KW-0560">Oxidoreductase</keyword>
<dbReference type="GO" id="GO:0048038">
    <property type="term" value="F:quinone binding"/>
    <property type="evidence" value="ECO:0007669"/>
    <property type="project" value="UniProtKB-UniRule"/>
</dbReference>
<dbReference type="Gene3D" id="3.10.20.740">
    <property type="match status" value="1"/>
</dbReference>
<dbReference type="PROSITE" id="PS00642">
    <property type="entry name" value="COMPLEX1_75K_2"/>
    <property type="match status" value="1"/>
</dbReference>
<dbReference type="FunFam" id="2.20.25.90:FF:000003">
    <property type="entry name" value="NADH-quinone oxidoreductase"/>
    <property type="match status" value="1"/>
</dbReference>
<dbReference type="EC" id="7.1.1.-" evidence="14"/>
<keyword evidence="3 14" id="KW-0004">4Fe-4S</keyword>
<dbReference type="InterPro" id="IPR000283">
    <property type="entry name" value="NADH_UbQ_OxRdtase_75kDa_su_CS"/>
</dbReference>
<dbReference type="GO" id="GO:0008137">
    <property type="term" value="F:NADH dehydrogenase (ubiquinone) activity"/>
    <property type="evidence" value="ECO:0007669"/>
    <property type="project" value="UniProtKB-UniRule"/>
</dbReference>
<dbReference type="PROSITE" id="PS51669">
    <property type="entry name" value="4FE4S_MOW_BIS_MGD"/>
    <property type="match status" value="1"/>
</dbReference>
<evidence type="ECO:0000313" key="18">
    <source>
        <dbReference type="EMBL" id="RAI64644.1"/>
    </source>
</evidence>
<dbReference type="Pfam" id="PF13510">
    <property type="entry name" value="Fer2_4"/>
    <property type="match status" value="1"/>
</dbReference>
<dbReference type="GO" id="GO:0051539">
    <property type="term" value="F:4 iron, 4 sulfur cluster binding"/>
    <property type="evidence" value="ECO:0007669"/>
    <property type="project" value="UniProtKB-KW"/>
</dbReference>
<dbReference type="Pfam" id="PF00384">
    <property type="entry name" value="Molybdopterin"/>
    <property type="match status" value="1"/>
</dbReference>
<evidence type="ECO:0000256" key="13">
    <source>
        <dbReference type="ARBA" id="ARBA00047712"/>
    </source>
</evidence>
<dbReference type="SMART" id="SM00929">
    <property type="entry name" value="NADH-G_4Fe-4S_3"/>
    <property type="match status" value="1"/>
</dbReference>
<dbReference type="CDD" id="cd00207">
    <property type="entry name" value="fer2"/>
    <property type="match status" value="1"/>
</dbReference>
<gene>
    <name evidence="18" type="ORF">DOZ80_26345</name>
</gene>
<dbReference type="SMART" id="SM00926">
    <property type="entry name" value="Molybdop_Fe4S4"/>
    <property type="match status" value="1"/>
</dbReference>
<dbReference type="AlphaFoldDB" id="A0A327MRQ8"/>
<keyword evidence="8 14" id="KW-0408">Iron</keyword>
<dbReference type="InterPro" id="IPR019574">
    <property type="entry name" value="NADH_UbQ_OxRdtase_Gsu_4Fe4S-bd"/>
</dbReference>
<evidence type="ECO:0000256" key="1">
    <source>
        <dbReference type="ARBA" id="ARBA00001966"/>
    </source>
</evidence>
<dbReference type="InterPro" id="IPR010228">
    <property type="entry name" value="NADH_UbQ_OxRdtase_Gsu"/>
</dbReference>
<proteinExistence type="inferred from homology"/>
<dbReference type="Proteomes" id="UP000249493">
    <property type="component" value="Unassembled WGS sequence"/>
</dbReference>
<dbReference type="FunFam" id="3.10.20.740:FF:000002">
    <property type="entry name" value="NADH-quinone oxidoreductase"/>
    <property type="match status" value="1"/>
</dbReference>
<dbReference type="PROSITE" id="PS51839">
    <property type="entry name" value="4FE4S_HC3"/>
    <property type="match status" value="1"/>
</dbReference>
<dbReference type="SUPFAM" id="SSF53706">
    <property type="entry name" value="Formate dehydrogenase/DMSO reductase, domains 1-3"/>
    <property type="match status" value="1"/>
</dbReference>
<dbReference type="InterPro" id="IPR001041">
    <property type="entry name" value="2Fe-2S_ferredoxin-type"/>
</dbReference>
<evidence type="ECO:0000256" key="8">
    <source>
        <dbReference type="ARBA" id="ARBA00023004"/>
    </source>
</evidence>
<dbReference type="PROSITE" id="PS00643">
    <property type="entry name" value="COMPLEX1_75K_3"/>
    <property type="match status" value="1"/>
</dbReference>
<comment type="cofactor">
    <cofactor evidence="1 14">
        <name>[4Fe-4S] cluster</name>
        <dbReference type="ChEBI" id="CHEBI:49883"/>
    </cofactor>
</comment>
<feature type="domain" description="4Fe-4S His(Cys)3-ligated-type" evidence="17">
    <location>
        <begin position="83"/>
        <end position="122"/>
    </location>
</feature>
<dbReference type="EMBL" id="QLIN01000015">
    <property type="protein sequence ID" value="RAI64644.1"/>
    <property type="molecule type" value="Genomic_DNA"/>
</dbReference>
<dbReference type="InterPro" id="IPR050123">
    <property type="entry name" value="Prok_molybdopt-oxidoreductase"/>
</dbReference>
<comment type="cofactor">
    <cofactor evidence="14">
        <name>[2Fe-2S] cluster</name>
        <dbReference type="ChEBI" id="CHEBI:190135"/>
    </cofactor>
    <text evidence="14">Binds 1 [2Fe-2S] cluster per subunit.</text>
</comment>
<evidence type="ECO:0000256" key="5">
    <source>
        <dbReference type="ARBA" id="ARBA00022719"/>
    </source>
</evidence>
<evidence type="ECO:0000256" key="10">
    <source>
        <dbReference type="ARBA" id="ARBA00023027"/>
    </source>
</evidence>
<dbReference type="InterPro" id="IPR006656">
    <property type="entry name" value="Mopterin_OxRdtase"/>
</dbReference>
<comment type="catalytic activity">
    <reaction evidence="13 14">
        <text>a quinone + NADH + 5 H(+)(in) = a quinol + NAD(+) + 4 H(+)(out)</text>
        <dbReference type="Rhea" id="RHEA:57888"/>
        <dbReference type="ChEBI" id="CHEBI:15378"/>
        <dbReference type="ChEBI" id="CHEBI:24646"/>
        <dbReference type="ChEBI" id="CHEBI:57540"/>
        <dbReference type="ChEBI" id="CHEBI:57945"/>
        <dbReference type="ChEBI" id="CHEBI:132124"/>
    </reaction>
</comment>